<dbReference type="AlphaFoldDB" id="A0A2G8JGL0"/>
<dbReference type="Pfam" id="PF17919">
    <property type="entry name" value="RT_RNaseH_2"/>
    <property type="match status" value="1"/>
</dbReference>
<dbReference type="InterPro" id="IPR050951">
    <property type="entry name" value="Retrovirus_Pol_polyprotein"/>
</dbReference>
<evidence type="ECO:0000313" key="2">
    <source>
        <dbReference type="EMBL" id="PIK34849.1"/>
    </source>
</evidence>
<dbReference type="CDD" id="cd09274">
    <property type="entry name" value="RNase_HI_RT_Ty3"/>
    <property type="match status" value="1"/>
</dbReference>
<dbReference type="PANTHER" id="PTHR37984:SF8">
    <property type="entry name" value="CCHC-TYPE DOMAIN-CONTAINING PROTEIN"/>
    <property type="match status" value="1"/>
</dbReference>
<protein>
    <submittedName>
        <fullName evidence="2">Retrovirus-related Pol polyprotein from transposon</fullName>
    </submittedName>
</protein>
<dbReference type="Gene3D" id="3.30.70.270">
    <property type="match status" value="1"/>
</dbReference>
<dbReference type="PANTHER" id="PTHR37984">
    <property type="entry name" value="PROTEIN CBG26694"/>
    <property type="match status" value="1"/>
</dbReference>
<evidence type="ECO:0000313" key="3">
    <source>
        <dbReference type="Proteomes" id="UP000230750"/>
    </source>
</evidence>
<dbReference type="InterPro" id="IPR043502">
    <property type="entry name" value="DNA/RNA_pol_sf"/>
</dbReference>
<reference evidence="2 3" key="1">
    <citation type="journal article" date="2017" name="PLoS Biol.">
        <title>The sea cucumber genome provides insights into morphological evolution and visceral regeneration.</title>
        <authorList>
            <person name="Zhang X."/>
            <person name="Sun L."/>
            <person name="Yuan J."/>
            <person name="Sun Y."/>
            <person name="Gao Y."/>
            <person name="Zhang L."/>
            <person name="Li S."/>
            <person name="Dai H."/>
            <person name="Hamel J.F."/>
            <person name="Liu C."/>
            <person name="Yu Y."/>
            <person name="Liu S."/>
            <person name="Lin W."/>
            <person name="Guo K."/>
            <person name="Jin S."/>
            <person name="Xu P."/>
            <person name="Storey K.B."/>
            <person name="Huan P."/>
            <person name="Zhang T."/>
            <person name="Zhou Y."/>
            <person name="Zhang J."/>
            <person name="Lin C."/>
            <person name="Li X."/>
            <person name="Xing L."/>
            <person name="Huo D."/>
            <person name="Sun M."/>
            <person name="Wang L."/>
            <person name="Mercier A."/>
            <person name="Li F."/>
            <person name="Yang H."/>
            <person name="Xiang J."/>
        </authorList>
    </citation>
    <scope>NUCLEOTIDE SEQUENCE [LARGE SCALE GENOMIC DNA]</scope>
    <source>
        <strain evidence="2">Shaxun</strain>
        <tissue evidence="2">Muscle</tissue>
    </source>
</reference>
<organism evidence="2 3">
    <name type="scientific">Stichopus japonicus</name>
    <name type="common">Sea cucumber</name>
    <dbReference type="NCBI Taxonomy" id="307972"/>
    <lineage>
        <taxon>Eukaryota</taxon>
        <taxon>Metazoa</taxon>
        <taxon>Echinodermata</taxon>
        <taxon>Eleutherozoa</taxon>
        <taxon>Echinozoa</taxon>
        <taxon>Holothuroidea</taxon>
        <taxon>Aspidochirotacea</taxon>
        <taxon>Aspidochirotida</taxon>
        <taxon>Stichopodidae</taxon>
        <taxon>Apostichopus</taxon>
    </lineage>
</organism>
<dbReference type="InterPro" id="IPR043128">
    <property type="entry name" value="Rev_trsase/Diguanyl_cyclase"/>
</dbReference>
<dbReference type="SUPFAM" id="SSF56672">
    <property type="entry name" value="DNA/RNA polymerases"/>
    <property type="match status" value="1"/>
</dbReference>
<dbReference type="OrthoDB" id="775972at2759"/>
<sequence>MGHIISAEGLSPDPEKIQAILEMPDPENKQALQRVMGMVNYVGKFIPNLATISTPIRQLLEKDVAWVWDDQHKACLSEIKKALTEAPVLKFYDPGKPVLVSVDASQHGMGACLLQEGHPIAYASRSLNKAERNYAQIEKEMLAIVFGTSKFHEYIYAKPNVNVETDHKPIECLYKKPLGSAPPRIQRMMTKIQNYDIQVKYKPGKELHIADALSRAPQLCMENHVISLRYTRSVKNLSAMKS</sequence>
<keyword evidence="3" id="KW-1185">Reference proteome</keyword>
<dbReference type="InterPro" id="IPR041577">
    <property type="entry name" value="RT_RNaseH_2"/>
</dbReference>
<feature type="domain" description="Reverse transcriptase/retrotransposon-derived protein RNase H-like" evidence="1">
    <location>
        <begin position="68"/>
        <end position="158"/>
    </location>
</feature>
<evidence type="ECO:0000259" key="1">
    <source>
        <dbReference type="Pfam" id="PF17919"/>
    </source>
</evidence>
<proteinExistence type="predicted"/>
<comment type="caution">
    <text evidence="2">The sequence shown here is derived from an EMBL/GenBank/DDBJ whole genome shotgun (WGS) entry which is preliminary data.</text>
</comment>
<dbReference type="EMBL" id="MRZV01002061">
    <property type="protein sequence ID" value="PIK34849.1"/>
    <property type="molecule type" value="Genomic_DNA"/>
</dbReference>
<dbReference type="Proteomes" id="UP000230750">
    <property type="component" value="Unassembled WGS sequence"/>
</dbReference>
<name>A0A2G8JGL0_STIJA</name>
<gene>
    <name evidence="2" type="ORF">BSL78_28327</name>
</gene>
<accession>A0A2G8JGL0</accession>
<dbReference type="FunFam" id="3.30.70.270:FF:000026">
    <property type="entry name" value="Transposon Ty3-G Gag-Pol polyprotein"/>
    <property type="match status" value="1"/>
</dbReference>